<proteinExistence type="predicted"/>
<gene>
    <name evidence="2" type="ORF">H4696_009551</name>
</gene>
<feature type="transmembrane region" description="Helical" evidence="1">
    <location>
        <begin position="71"/>
        <end position="92"/>
    </location>
</feature>
<evidence type="ECO:0000313" key="2">
    <source>
        <dbReference type="EMBL" id="MBE1502451.1"/>
    </source>
</evidence>
<evidence type="ECO:0000256" key="1">
    <source>
        <dbReference type="SAM" id="Phobius"/>
    </source>
</evidence>
<evidence type="ECO:0000313" key="3">
    <source>
        <dbReference type="Proteomes" id="UP000631670"/>
    </source>
</evidence>
<dbReference type="Proteomes" id="UP000631670">
    <property type="component" value="Unassembled WGS sequence"/>
</dbReference>
<reference evidence="2 3" key="1">
    <citation type="submission" date="2020-10" db="EMBL/GenBank/DDBJ databases">
        <title>Sequencing the genomes of 1000 actinobacteria strains.</title>
        <authorList>
            <person name="Klenk H.-P."/>
        </authorList>
    </citation>
    <scope>NUCLEOTIDE SEQUENCE [LARGE SCALE GENOMIC DNA]</scope>
    <source>
        <strain evidence="2 3">DSM 44653</strain>
    </source>
</reference>
<feature type="transmembrane region" description="Helical" evidence="1">
    <location>
        <begin position="113"/>
        <end position="132"/>
    </location>
</feature>
<dbReference type="RefSeq" id="WP_143265520.1">
    <property type="nucleotide sequence ID" value="NZ_JADBEG010000001.1"/>
</dbReference>
<keyword evidence="1" id="KW-1133">Transmembrane helix</keyword>
<comment type="caution">
    <text evidence="2">The sequence shown here is derived from an EMBL/GenBank/DDBJ whole genome shotgun (WGS) entry which is preliminary data.</text>
</comment>
<accession>A0ABR9IGZ2</accession>
<name>A0ABR9IGZ2_9PSEU</name>
<sequence>MTNPTRKTQADQSGPWARISTLLSQTVLLSALLYYFGWVRTQAVWEYFGIDTSLLGFSTPDYALRSINSTILPLIGCGILALFLVALHRTVLLPAATAARSTSRRKLADRAIIACYAAAGLTLATIGIGFLIPASVNWAPTIALSFMLLTATGLIAYLDHLRSLQIRMTSRHPREKSSVRPSVLAALAVIGALWSASSYARTNGEQSARDIAGHLNSRPAIALYSVGRLAVSGPGISTVEISQKDSKYKFCYTGLVSLIHTSDKYLLISQQWRHGRDAVYVIPISSDVRIDAIAR</sequence>
<keyword evidence="1" id="KW-0472">Membrane</keyword>
<keyword evidence="3" id="KW-1185">Reference proteome</keyword>
<feature type="transmembrane region" description="Helical" evidence="1">
    <location>
        <begin position="138"/>
        <end position="158"/>
    </location>
</feature>
<feature type="transmembrane region" description="Helical" evidence="1">
    <location>
        <begin position="16"/>
        <end position="36"/>
    </location>
</feature>
<dbReference type="EMBL" id="JADBEG010000001">
    <property type="protein sequence ID" value="MBE1502451.1"/>
    <property type="molecule type" value="Genomic_DNA"/>
</dbReference>
<protein>
    <submittedName>
        <fullName evidence="2">Membrane protein (Fun14 family)</fullName>
    </submittedName>
</protein>
<organism evidence="2 3">
    <name type="scientific">Amycolatopsis lexingtonensis</name>
    <dbReference type="NCBI Taxonomy" id="218822"/>
    <lineage>
        <taxon>Bacteria</taxon>
        <taxon>Bacillati</taxon>
        <taxon>Actinomycetota</taxon>
        <taxon>Actinomycetes</taxon>
        <taxon>Pseudonocardiales</taxon>
        <taxon>Pseudonocardiaceae</taxon>
        <taxon>Amycolatopsis</taxon>
    </lineage>
</organism>
<keyword evidence="1" id="KW-0812">Transmembrane</keyword>